<comment type="subcellular location">
    <subcellularLocation>
        <location evidence="1">Cell membrane</location>
        <topology evidence="1">Multi-pass membrane protein</topology>
    </subcellularLocation>
</comment>
<proteinExistence type="inferred from homology"/>
<comment type="similarity">
    <text evidence="2 9">Belongs to the membrane-bound acyltransferase family.</text>
</comment>
<dbReference type="InterPro" id="IPR028362">
    <property type="entry name" value="AlgI"/>
</dbReference>
<dbReference type="AlphaFoldDB" id="A0A919R3C1"/>
<feature type="transmembrane region" description="Helical" evidence="10">
    <location>
        <begin position="316"/>
        <end position="339"/>
    </location>
</feature>
<keyword evidence="7 9" id="KW-0472">Membrane</keyword>
<feature type="transmembrane region" description="Helical" evidence="10">
    <location>
        <begin position="37"/>
        <end position="59"/>
    </location>
</feature>
<feature type="transmembrane region" description="Helical" evidence="10">
    <location>
        <begin position="6"/>
        <end position="25"/>
    </location>
</feature>
<evidence type="ECO:0000256" key="8">
    <source>
        <dbReference type="ARBA" id="ARBA00023315"/>
    </source>
</evidence>
<keyword evidence="8 9" id="KW-0012">Acyltransferase</keyword>
<evidence type="ECO:0000256" key="6">
    <source>
        <dbReference type="ARBA" id="ARBA00022989"/>
    </source>
</evidence>
<keyword evidence="5 10" id="KW-0812">Transmembrane</keyword>
<keyword evidence="3 9" id="KW-1003">Cell membrane</keyword>
<dbReference type="GO" id="GO:0016746">
    <property type="term" value="F:acyltransferase activity"/>
    <property type="evidence" value="ECO:0007669"/>
    <property type="project" value="UniProtKB-KW"/>
</dbReference>
<keyword evidence="4 9" id="KW-0808">Transferase</keyword>
<dbReference type="PANTHER" id="PTHR13285">
    <property type="entry name" value="ACYLTRANSFERASE"/>
    <property type="match status" value="1"/>
</dbReference>
<evidence type="ECO:0000313" key="11">
    <source>
        <dbReference type="EMBL" id="GII78939.1"/>
    </source>
</evidence>
<evidence type="ECO:0000256" key="9">
    <source>
        <dbReference type="PIRNR" id="PIRNR016636"/>
    </source>
</evidence>
<sequence>MSFASPLFLWFFMPATLLACLVLPARHRDGVVAAASLVFYTFGAGGYAALLLSAIAVNYAAGLALDSAWAAGRPRARRAVLLAAAGWDVAVLAVWKYAGFATAQAAALAAALGLGHLPVVHLALPIGISFFTFHHLSYVVDVYRGDTPAQRSPVAFVTYIAMFPQLVAGPIVRYHEIAGQLGAARADRLGDLAAGFPRFALGLAKKVVVADSLAPIADAAFAHPGGPVSTPTAWLGAVAYTLQIYFDFSGYSDMAVGLGRMLGFRLPENFDRPYSAYSVTDFWRRWHMSLSRWFRDYVYIPLGGNRRGAARTYRNLVIIFVLCGLWHGAGWTFLVWGCYHGALLVAERLLGFDRPPRAALAAAGRRAVTLLLVMAGWVVFRAPSMTEAAGMLRAMVTWRPGGLDEFAAYAAGHQRTAVLVLAAAVVVLPAGPPLGRLLECGRGRRARVARAAVSLVAAPVAAVLVAAGTFSPFLYYQF</sequence>
<feature type="transmembrane region" description="Helical" evidence="10">
    <location>
        <begin position="359"/>
        <end position="380"/>
    </location>
</feature>
<dbReference type="InterPro" id="IPR051085">
    <property type="entry name" value="MB_O-acyltransferase"/>
</dbReference>
<dbReference type="PANTHER" id="PTHR13285:SF23">
    <property type="entry name" value="TEICHOIC ACID D-ALANYLTRANSFERASE"/>
    <property type="match status" value="1"/>
</dbReference>
<dbReference type="InterPro" id="IPR024194">
    <property type="entry name" value="Ac/AlaTfrase_AlgI/DltB"/>
</dbReference>
<keyword evidence="6 10" id="KW-1133">Transmembrane helix</keyword>
<evidence type="ECO:0000313" key="12">
    <source>
        <dbReference type="Proteomes" id="UP000655287"/>
    </source>
</evidence>
<evidence type="ECO:0000256" key="1">
    <source>
        <dbReference type="ARBA" id="ARBA00004651"/>
    </source>
</evidence>
<dbReference type="PIRSF" id="PIRSF016636">
    <property type="entry name" value="AlgI_DltB"/>
    <property type="match status" value="1"/>
</dbReference>
<evidence type="ECO:0000256" key="3">
    <source>
        <dbReference type="ARBA" id="ARBA00022475"/>
    </source>
</evidence>
<evidence type="ECO:0000256" key="10">
    <source>
        <dbReference type="SAM" id="Phobius"/>
    </source>
</evidence>
<reference evidence="11" key="1">
    <citation type="submission" date="2021-01" db="EMBL/GenBank/DDBJ databases">
        <title>Whole genome shotgun sequence of Sphaerisporangium rufum NBRC 109079.</title>
        <authorList>
            <person name="Komaki H."/>
            <person name="Tamura T."/>
        </authorList>
    </citation>
    <scope>NUCLEOTIDE SEQUENCE</scope>
    <source>
        <strain evidence="11">NBRC 109079</strain>
    </source>
</reference>
<organism evidence="11 12">
    <name type="scientific">Sphaerisporangium rufum</name>
    <dbReference type="NCBI Taxonomy" id="1381558"/>
    <lineage>
        <taxon>Bacteria</taxon>
        <taxon>Bacillati</taxon>
        <taxon>Actinomycetota</taxon>
        <taxon>Actinomycetes</taxon>
        <taxon>Streptosporangiales</taxon>
        <taxon>Streptosporangiaceae</taxon>
        <taxon>Sphaerisporangium</taxon>
    </lineage>
</organism>
<evidence type="ECO:0000256" key="4">
    <source>
        <dbReference type="ARBA" id="ARBA00022679"/>
    </source>
</evidence>
<evidence type="ECO:0000256" key="5">
    <source>
        <dbReference type="ARBA" id="ARBA00022692"/>
    </source>
</evidence>
<dbReference type="GO" id="GO:0042121">
    <property type="term" value="P:alginic acid biosynthetic process"/>
    <property type="evidence" value="ECO:0007669"/>
    <property type="project" value="InterPro"/>
</dbReference>
<feature type="transmembrane region" description="Helical" evidence="10">
    <location>
        <begin position="452"/>
        <end position="475"/>
    </location>
</feature>
<keyword evidence="12" id="KW-1185">Reference proteome</keyword>
<dbReference type="InterPro" id="IPR004299">
    <property type="entry name" value="MBOAT_fam"/>
</dbReference>
<evidence type="ECO:0000256" key="2">
    <source>
        <dbReference type="ARBA" id="ARBA00010323"/>
    </source>
</evidence>
<dbReference type="Proteomes" id="UP000655287">
    <property type="component" value="Unassembled WGS sequence"/>
</dbReference>
<dbReference type="PIRSF" id="PIRSF500217">
    <property type="entry name" value="AlgI"/>
    <property type="match status" value="1"/>
</dbReference>
<protein>
    <submittedName>
        <fullName evidence="11">Alginate O-acetyltransferase</fullName>
    </submittedName>
</protein>
<feature type="transmembrane region" description="Helical" evidence="10">
    <location>
        <begin position="79"/>
        <end position="98"/>
    </location>
</feature>
<feature type="transmembrane region" description="Helical" evidence="10">
    <location>
        <begin position="105"/>
        <end position="133"/>
    </location>
</feature>
<name>A0A919R3C1_9ACTN</name>
<dbReference type="RefSeq" id="WP_203988503.1">
    <property type="nucleotide sequence ID" value="NZ_BOOU01000053.1"/>
</dbReference>
<dbReference type="GO" id="GO:0005886">
    <property type="term" value="C:plasma membrane"/>
    <property type="evidence" value="ECO:0007669"/>
    <property type="project" value="UniProtKB-SubCell"/>
</dbReference>
<accession>A0A919R3C1</accession>
<evidence type="ECO:0000256" key="7">
    <source>
        <dbReference type="ARBA" id="ARBA00023136"/>
    </source>
</evidence>
<dbReference type="Pfam" id="PF03062">
    <property type="entry name" value="MBOAT"/>
    <property type="match status" value="1"/>
</dbReference>
<comment type="caution">
    <text evidence="11">The sequence shown here is derived from an EMBL/GenBank/DDBJ whole genome shotgun (WGS) entry which is preliminary data.</text>
</comment>
<gene>
    <name evidence="11" type="ORF">Sru01_39210</name>
</gene>
<dbReference type="EMBL" id="BOOU01000053">
    <property type="protein sequence ID" value="GII78939.1"/>
    <property type="molecule type" value="Genomic_DNA"/>
</dbReference>